<feature type="domain" description="Beta-lactamase-related" evidence="1">
    <location>
        <begin position="15"/>
        <end position="329"/>
    </location>
</feature>
<proteinExistence type="predicted"/>
<protein>
    <submittedName>
        <fullName evidence="2">Serine hydrolase domain-containing protein</fullName>
    </submittedName>
</protein>
<keyword evidence="2" id="KW-0378">Hydrolase</keyword>
<dbReference type="InterPro" id="IPR001466">
    <property type="entry name" value="Beta-lactam-related"/>
</dbReference>
<keyword evidence="3" id="KW-1185">Reference proteome</keyword>
<comment type="caution">
    <text evidence="2">The sequence shown here is derived from an EMBL/GenBank/DDBJ whole genome shotgun (WGS) entry which is preliminary data.</text>
</comment>
<dbReference type="GO" id="GO:0016787">
    <property type="term" value="F:hydrolase activity"/>
    <property type="evidence" value="ECO:0007669"/>
    <property type="project" value="UniProtKB-KW"/>
</dbReference>
<dbReference type="RefSeq" id="WP_344153585.1">
    <property type="nucleotide sequence ID" value="NZ_BAAANF010000013.1"/>
</dbReference>
<dbReference type="Pfam" id="PF00144">
    <property type="entry name" value="Beta-lactamase"/>
    <property type="match status" value="1"/>
</dbReference>
<dbReference type="InterPro" id="IPR050491">
    <property type="entry name" value="AmpC-like"/>
</dbReference>
<dbReference type="Gene3D" id="3.40.710.10">
    <property type="entry name" value="DD-peptidase/beta-lactamase superfamily"/>
    <property type="match status" value="1"/>
</dbReference>
<gene>
    <name evidence="2" type="ORF">GCM10009745_39080</name>
</gene>
<dbReference type="PANTHER" id="PTHR46825:SF7">
    <property type="entry name" value="D-ALANYL-D-ALANINE CARBOXYPEPTIDASE"/>
    <property type="match status" value="1"/>
</dbReference>
<accession>A0ABN2HLL0</accession>
<evidence type="ECO:0000313" key="3">
    <source>
        <dbReference type="Proteomes" id="UP001500280"/>
    </source>
</evidence>
<dbReference type="Proteomes" id="UP001500280">
    <property type="component" value="Unassembled WGS sequence"/>
</dbReference>
<dbReference type="SUPFAM" id="SSF56601">
    <property type="entry name" value="beta-lactamase/transpeptidase-like"/>
    <property type="match status" value="1"/>
</dbReference>
<evidence type="ECO:0000313" key="2">
    <source>
        <dbReference type="EMBL" id="GAA1689993.1"/>
    </source>
</evidence>
<dbReference type="PANTHER" id="PTHR46825">
    <property type="entry name" value="D-ALANYL-D-ALANINE-CARBOXYPEPTIDASE/ENDOPEPTIDASE AMPH"/>
    <property type="match status" value="1"/>
</dbReference>
<reference evidence="2 3" key="1">
    <citation type="journal article" date="2019" name="Int. J. Syst. Evol. Microbiol.">
        <title>The Global Catalogue of Microorganisms (GCM) 10K type strain sequencing project: providing services to taxonomists for standard genome sequencing and annotation.</title>
        <authorList>
            <consortium name="The Broad Institute Genomics Platform"/>
            <consortium name="The Broad Institute Genome Sequencing Center for Infectious Disease"/>
            <person name="Wu L."/>
            <person name="Ma J."/>
        </authorList>
    </citation>
    <scope>NUCLEOTIDE SEQUENCE [LARGE SCALE GENOMIC DNA]</scope>
    <source>
        <strain evidence="2 3">JCM 14307</strain>
    </source>
</reference>
<dbReference type="EMBL" id="BAAANF010000013">
    <property type="protein sequence ID" value="GAA1689993.1"/>
    <property type="molecule type" value="Genomic_DNA"/>
</dbReference>
<name>A0ABN2HLL0_9ACTN</name>
<evidence type="ECO:0000259" key="1">
    <source>
        <dbReference type="Pfam" id="PF00144"/>
    </source>
</evidence>
<sequence length="336" mass="36007">MQRLQKFLDSLVASGSAGALLHYRGPDGSWIGTSGVTEVGTAVPVDPAGSFRIGSVTKTFTATVVLQLVGEGILALDDSVDRWLPGVIPAGDSIKLRQLLNHTSGLHNYTDDLPDTAGIIRDRFVHWDPRATVDSAAVQPLLFEPGATHSYSNTNYLVLGLIIEAATGKSFASEVESRILHPLDLQGTLVPGDATTLPEPHARGYLTLDDQLVDISDFNASQAWSAGEFVSTASDLNRFYEALLTGKLLGPPELQAMQTTVPTDEDFHRSGLGLSRIALPNLTFWGHAGGIFGYRTWSYHAADAIHQLTLSLTTTTDDTPPPPTYEILADAFTAGL</sequence>
<dbReference type="InterPro" id="IPR012338">
    <property type="entry name" value="Beta-lactam/transpept-like"/>
</dbReference>
<organism evidence="2 3">
    <name type="scientific">Kribbella yunnanensis</name>
    <dbReference type="NCBI Taxonomy" id="190194"/>
    <lineage>
        <taxon>Bacteria</taxon>
        <taxon>Bacillati</taxon>
        <taxon>Actinomycetota</taxon>
        <taxon>Actinomycetes</taxon>
        <taxon>Propionibacteriales</taxon>
        <taxon>Kribbellaceae</taxon>
        <taxon>Kribbella</taxon>
    </lineage>
</organism>